<dbReference type="GO" id="GO:0005737">
    <property type="term" value="C:cytoplasm"/>
    <property type="evidence" value="ECO:0007669"/>
    <property type="project" value="TreeGrafter"/>
</dbReference>
<protein>
    <recommendedName>
        <fullName evidence="2">EH domain-containing protein</fullName>
    </recommendedName>
</protein>
<feature type="compositionally biased region" description="Low complexity" evidence="1">
    <location>
        <begin position="379"/>
        <end position="412"/>
    </location>
</feature>
<dbReference type="Proteomes" id="UP000823405">
    <property type="component" value="Unassembled WGS sequence"/>
</dbReference>
<dbReference type="Pfam" id="PF12763">
    <property type="entry name" value="EH"/>
    <property type="match status" value="2"/>
</dbReference>
<dbReference type="GO" id="GO:0016197">
    <property type="term" value="P:endosomal transport"/>
    <property type="evidence" value="ECO:0007669"/>
    <property type="project" value="TreeGrafter"/>
</dbReference>
<dbReference type="InterPro" id="IPR000261">
    <property type="entry name" value="EH_dom"/>
</dbReference>
<feature type="compositionally biased region" description="Polar residues" evidence="1">
    <location>
        <begin position="605"/>
        <end position="614"/>
    </location>
</feature>
<feature type="region of interest" description="Disordered" evidence="1">
    <location>
        <begin position="545"/>
        <end position="641"/>
    </location>
</feature>
<organism evidence="3 4">
    <name type="scientific">Linnemannia gamsii</name>
    <dbReference type="NCBI Taxonomy" id="64522"/>
    <lineage>
        <taxon>Eukaryota</taxon>
        <taxon>Fungi</taxon>
        <taxon>Fungi incertae sedis</taxon>
        <taxon>Mucoromycota</taxon>
        <taxon>Mortierellomycotina</taxon>
        <taxon>Mortierellomycetes</taxon>
        <taxon>Mortierellales</taxon>
        <taxon>Mortierellaceae</taxon>
        <taxon>Linnemannia</taxon>
    </lineage>
</organism>
<keyword evidence="4" id="KW-1185">Reference proteome</keyword>
<dbReference type="PANTHER" id="PTHR11216:SF174">
    <property type="entry name" value="GH06923P"/>
    <property type="match status" value="1"/>
</dbReference>
<dbReference type="EMBL" id="JAAAIN010000279">
    <property type="protein sequence ID" value="KAG0316870.1"/>
    <property type="molecule type" value="Genomic_DNA"/>
</dbReference>
<feature type="compositionally biased region" description="Polar residues" evidence="1">
    <location>
        <begin position="413"/>
        <end position="423"/>
    </location>
</feature>
<dbReference type="SMART" id="SM00027">
    <property type="entry name" value="EH"/>
    <property type="match status" value="2"/>
</dbReference>
<evidence type="ECO:0000313" key="3">
    <source>
        <dbReference type="EMBL" id="KAG0316870.1"/>
    </source>
</evidence>
<dbReference type="OrthoDB" id="524326at2759"/>
<comment type="caution">
    <text evidence="3">The sequence shown here is derived from an EMBL/GenBank/DDBJ whole genome shotgun (WGS) entry which is preliminary data.</text>
</comment>
<evidence type="ECO:0000256" key="1">
    <source>
        <dbReference type="SAM" id="MobiDB-lite"/>
    </source>
</evidence>
<dbReference type="SUPFAM" id="SSF47473">
    <property type="entry name" value="EF-hand"/>
    <property type="match status" value="2"/>
</dbReference>
<dbReference type="PROSITE" id="PS50031">
    <property type="entry name" value="EH"/>
    <property type="match status" value="2"/>
</dbReference>
<dbReference type="PANTHER" id="PTHR11216">
    <property type="entry name" value="EH DOMAIN"/>
    <property type="match status" value="1"/>
</dbReference>
<accession>A0A9P6UQV7</accession>
<feature type="region of interest" description="Disordered" evidence="1">
    <location>
        <begin position="368"/>
        <end position="531"/>
    </location>
</feature>
<dbReference type="InterPro" id="IPR011992">
    <property type="entry name" value="EF-hand-dom_pair"/>
</dbReference>
<dbReference type="GO" id="GO:0006897">
    <property type="term" value="P:endocytosis"/>
    <property type="evidence" value="ECO:0007669"/>
    <property type="project" value="TreeGrafter"/>
</dbReference>
<dbReference type="GO" id="GO:0005886">
    <property type="term" value="C:plasma membrane"/>
    <property type="evidence" value="ECO:0007669"/>
    <property type="project" value="TreeGrafter"/>
</dbReference>
<feature type="domain" description="EH" evidence="2">
    <location>
        <begin position="15"/>
        <end position="74"/>
    </location>
</feature>
<feature type="compositionally biased region" description="Low complexity" evidence="1">
    <location>
        <begin position="501"/>
        <end position="519"/>
    </location>
</feature>
<feature type="compositionally biased region" description="Polar residues" evidence="1">
    <location>
        <begin position="368"/>
        <end position="378"/>
    </location>
</feature>
<reference evidence="3" key="1">
    <citation type="journal article" date="2020" name="Fungal Divers.">
        <title>Resolving the Mortierellaceae phylogeny through synthesis of multi-gene phylogenetics and phylogenomics.</title>
        <authorList>
            <person name="Vandepol N."/>
            <person name="Liber J."/>
            <person name="Desiro A."/>
            <person name="Na H."/>
            <person name="Kennedy M."/>
            <person name="Barry K."/>
            <person name="Grigoriev I.V."/>
            <person name="Miller A.N."/>
            <person name="O'Donnell K."/>
            <person name="Stajich J.E."/>
            <person name="Bonito G."/>
        </authorList>
    </citation>
    <scope>NUCLEOTIDE SEQUENCE</scope>
    <source>
        <strain evidence="3">NVP60</strain>
    </source>
</reference>
<sequence>MLSSRMQVIHAQQQNRQLYDALWKQANPQGTARIGAVQAVDFLSLSGISPVTLATVWELTALDERGQDYYDRNAFDAALRLIGHAQKGLDLNVALLTVESRPVFNTSAGVPNVQNQSSEAWPPLPVGEMKSYRDLFKSLDKENGILKYDVVLHILLKTGQPTATLAMVLALVDRSKRAGLDEDEFVMAMYFVMCLKKREITVLPPSLPAEVKQICKVKELPSPNAELNYYNVLFNPNPNASERERELLAILQQQQQQQEKLQEVYLKQILENSKMSEQLMYQQSIDHSRATQEQLAPLLAAGAFGDNRYAAIFAEGYNNAAKQQQELMERLMAASNPLPTTLPQVLTGNPPAYSVHQPGIFPPTALHQQQSAFSPTPSYQQQNPQYPQYQQQPLQAYPLQQQQQQQQVFQPQETPAHTQQQQFHPIAQYTQPPPPNSLGKQGVAPPVSGYQSYPPAPQGNPQYQSYAPGPQQHSVSSGNPQQQPMSPGNPQQQSLSPGNPQYQFAQGQPARQQQQYQQPLSPVGPQQCIPPRHPQIYAQQQQIDPLNAPLPPTPTSPGVPPVHSRAPQDRNDYSITAAGSATSMMTTTAVSSAPPPLPSRREQLHPQQPGNPQVTAPVRAPQYREPIPEEARRPIGAPQLR</sequence>
<evidence type="ECO:0000259" key="2">
    <source>
        <dbReference type="PROSITE" id="PS50031"/>
    </source>
</evidence>
<gene>
    <name evidence="3" type="ORF">BGZ97_006283</name>
</gene>
<dbReference type="Gene3D" id="1.10.238.10">
    <property type="entry name" value="EF-hand"/>
    <property type="match status" value="2"/>
</dbReference>
<evidence type="ECO:0000313" key="4">
    <source>
        <dbReference type="Proteomes" id="UP000823405"/>
    </source>
</evidence>
<feature type="domain" description="EH" evidence="2">
    <location>
        <begin position="128"/>
        <end position="218"/>
    </location>
</feature>
<proteinExistence type="predicted"/>
<feature type="compositionally biased region" description="Pro residues" evidence="1">
    <location>
        <begin position="548"/>
        <end position="560"/>
    </location>
</feature>
<name>A0A9P6UQV7_9FUNG</name>
<dbReference type="AlphaFoldDB" id="A0A9P6UQV7"/>
<feature type="compositionally biased region" description="Low complexity" evidence="1">
    <location>
        <begin position="574"/>
        <end position="592"/>
    </location>
</feature>
<feature type="compositionally biased region" description="Polar residues" evidence="1">
    <location>
        <begin position="459"/>
        <end position="500"/>
    </location>
</feature>